<dbReference type="GO" id="GO:0000974">
    <property type="term" value="C:Prp19 complex"/>
    <property type="evidence" value="ECO:0007669"/>
    <property type="project" value="EnsemblFungi"/>
</dbReference>
<dbReference type="InterPro" id="IPR036322">
    <property type="entry name" value="WD40_repeat_dom_sf"/>
</dbReference>
<keyword evidence="10" id="KW-1185">Reference proteome</keyword>
<comment type="subcellular location">
    <subcellularLocation>
        <location evidence="8">Nucleus</location>
    </subcellularLocation>
</comment>
<dbReference type="CDD" id="cd00200">
    <property type="entry name" value="WD40"/>
    <property type="match status" value="1"/>
</dbReference>
<feature type="repeat" description="WD" evidence="7">
    <location>
        <begin position="93"/>
        <end position="134"/>
    </location>
</feature>
<evidence type="ECO:0000256" key="2">
    <source>
        <dbReference type="ARBA" id="ARBA00022728"/>
    </source>
</evidence>
<comment type="similarity">
    <text evidence="5 8">Belongs to the WD repeat PRL1/PRL2 family.</text>
</comment>
<dbReference type="PANTHER" id="PTHR19923">
    <property type="entry name" value="WD40 REPEAT PROTEINPRL1/PRL2-RELATED"/>
    <property type="match status" value="1"/>
</dbReference>
<dbReference type="PROSITE" id="PS00678">
    <property type="entry name" value="WD_REPEATS_1"/>
    <property type="match status" value="1"/>
</dbReference>
<protein>
    <recommendedName>
        <fullName evidence="6 8">Pre-mRNA-splicing factor PRP46</fullName>
    </recommendedName>
    <alternativeName>
        <fullName evidence="8">Pre-mRNA-processing protein 46</fullName>
    </alternativeName>
</protein>
<evidence type="ECO:0000256" key="3">
    <source>
        <dbReference type="ARBA" id="ARBA00022737"/>
    </source>
</evidence>
<dbReference type="PRINTS" id="PR00320">
    <property type="entry name" value="GPROTEINBRPT"/>
</dbReference>
<dbReference type="InterPro" id="IPR001680">
    <property type="entry name" value="WD40_rpt"/>
</dbReference>
<evidence type="ECO:0000313" key="10">
    <source>
        <dbReference type="Proteomes" id="UP000094336"/>
    </source>
</evidence>
<evidence type="ECO:0000256" key="7">
    <source>
        <dbReference type="PROSITE-ProRule" id="PRU00221"/>
    </source>
</evidence>
<name>A0A1E3QJV2_9ASCO</name>
<comment type="subunit">
    <text evidence="8">Associated with the spliceosome.</text>
</comment>
<dbReference type="PROSITE" id="PS50294">
    <property type="entry name" value="WD_REPEATS_REGION"/>
    <property type="match status" value="4"/>
</dbReference>
<dbReference type="PROSITE" id="PS50082">
    <property type="entry name" value="WD_REPEATS_2"/>
    <property type="match status" value="4"/>
</dbReference>
<keyword evidence="1 7" id="KW-0853">WD repeat</keyword>
<dbReference type="SMART" id="SM00320">
    <property type="entry name" value="WD40"/>
    <property type="match status" value="7"/>
</dbReference>
<sequence length="366" mass="40693">MPELLQYFPQRVELAQYAQPNASRTLIRHQQATSITSKPEWHAPWKLMKVITGHQGWVRSIAIEPENKWFATGASDATIKIWDLASSRLKVTLAGHIMPVRGLVVSERHPYLFSASEDKTVKNWDLEKNKIVRDYYGHVSSVYALDLHPHLDVLASAGRDAVVRVWDVRSRTAIHVISGHTSSITNVKFQDADPQLVSTSMDGTIRLYDLVAGKTRQVLTHHKKAVRGLAIHPEEFTMATASSDDIKQWGFPEGDLLGSCYPNHTGIVNTIALNDSNVLFSGADDGSMAFFDWKTGHKFQDTATTAIPGSLESERGIFASSFDKSGLRLLTGETDKSVKVWREDPDATPETHPGNSWDYSMAVGEI</sequence>
<keyword evidence="8" id="KW-0507">mRNA processing</keyword>
<evidence type="ECO:0000313" key="9">
    <source>
        <dbReference type="EMBL" id="ODQ77754.1"/>
    </source>
</evidence>
<keyword evidence="4 8" id="KW-0508">mRNA splicing</keyword>
<proteinExistence type="inferred from homology"/>
<evidence type="ECO:0000256" key="1">
    <source>
        <dbReference type="ARBA" id="ARBA00022574"/>
    </source>
</evidence>
<feature type="repeat" description="WD" evidence="7">
    <location>
        <begin position="135"/>
        <end position="176"/>
    </location>
</feature>
<gene>
    <name evidence="9" type="ORF">BABINDRAFT_40779</name>
</gene>
<dbReference type="Proteomes" id="UP000094336">
    <property type="component" value="Unassembled WGS sequence"/>
</dbReference>
<dbReference type="STRING" id="984486.A0A1E3QJV2"/>
<dbReference type="SUPFAM" id="SSF50978">
    <property type="entry name" value="WD40 repeat-like"/>
    <property type="match status" value="1"/>
</dbReference>
<organism evidence="9 10">
    <name type="scientific">Babjeviella inositovora NRRL Y-12698</name>
    <dbReference type="NCBI Taxonomy" id="984486"/>
    <lineage>
        <taxon>Eukaryota</taxon>
        <taxon>Fungi</taxon>
        <taxon>Dikarya</taxon>
        <taxon>Ascomycota</taxon>
        <taxon>Saccharomycotina</taxon>
        <taxon>Pichiomycetes</taxon>
        <taxon>Serinales incertae sedis</taxon>
        <taxon>Babjeviella</taxon>
    </lineage>
</organism>
<dbReference type="GO" id="GO:0000398">
    <property type="term" value="P:mRNA splicing, via spliceosome"/>
    <property type="evidence" value="ECO:0007669"/>
    <property type="project" value="UniProtKB-UniRule"/>
</dbReference>
<keyword evidence="8" id="KW-0539">Nucleus</keyword>
<dbReference type="InterPro" id="IPR045241">
    <property type="entry name" value="Prp46/PLRG1-like"/>
</dbReference>
<dbReference type="GO" id="GO:0071011">
    <property type="term" value="C:precatalytic spliceosome"/>
    <property type="evidence" value="ECO:0007669"/>
    <property type="project" value="TreeGrafter"/>
</dbReference>
<feature type="repeat" description="WD" evidence="7">
    <location>
        <begin position="51"/>
        <end position="92"/>
    </location>
</feature>
<dbReference type="Gene3D" id="2.130.10.10">
    <property type="entry name" value="YVTN repeat-like/Quinoprotein amine dehydrogenase"/>
    <property type="match status" value="1"/>
</dbReference>
<keyword evidence="3 8" id="KW-0677">Repeat</keyword>
<reference evidence="10" key="1">
    <citation type="submission" date="2016-05" db="EMBL/GenBank/DDBJ databases">
        <title>Comparative genomics of biotechnologically important yeasts.</title>
        <authorList>
            <consortium name="DOE Joint Genome Institute"/>
            <person name="Riley R."/>
            <person name="Haridas S."/>
            <person name="Wolfe K.H."/>
            <person name="Lopes M.R."/>
            <person name="Hittinger C.T."/>
            <person name="Goker M."/>
            <person name="Salamov A."/>
            <person name="Wisecaver J."/>
            <person name="Long T.M."/>
            <person name="Aerts A.L."/>
            <person name="Barry K."/>
            <person name="Choi C."/>
            <person name="Clum A."/>
            <person name="Coughlan A.Y."/>
            <person name="Deshpande S."/>
            <person name="Douglass A.P."/>
            <person name="Hanson S.J."/>
            <person name="Klenk H.-P."/>
            <person name="Labutti K."/>
            <person name="Lapidus A."/>
            <person name="Lindquist E."/>
            <person name="Lipzen A."/>
            <person name="Meier-Kolthoff J.P."/>
            <person name="Ohm R.A."/>
            <person name="Otillar R.P."/>
            <person name="Pangilinan J."/>
            <person name="Peng Y."/>
            <person name="Rokas A."/>
            <person name="Rosa C.A."/>
            <person name="Scheuner C."/>
            <person name="Sibirny A.A."/>
            <person name="Slot J.C."/>
            <person name="Stielow J.B."/>
            <person name="Sun H."/>
            <person name="Kurtzman C.P."/>
            <person name="Blackwell M."/>
            <person name="Grigoriev I.V."/>
            <person name="Jeffries T.W."/>
        </authorList>
    </citation>
    <scope>NUCLEOTIDE SEQUENCE [LARGE SCALE GENOMIC DNA]</scope>
    <source>
        <strain evidence="10">NRRL Y-12698</strain>
    </source>
</reference>
<dbReference type="OrthoDB" id="10256122at2759"/>
<evidence type="ECO:0000256" key="4">
    <source>
        <dbReference type="ARBA" id="ARBA00023187"/>
    </source>
</evidence>
<dbReference type="GO" id="GO:0071013">
    <property type="term" value="C:catalytic step 2 spliceosome"/>
    <property type="evidence" value="ECO:0007669"/>
    <property type="project" value="TreeGrafter"/>
</dbReference>
<accession>A0A1E3QJV2</accession>
<dbReference type="PANTHER" id="PTHR19923:SF0">
    <property type="entry name" value="PLEIOTROPIC REGULATOR 1"/>
    <property type="match status" value="1"/>
</dbReference>
<feature type="repeat" description="WD" evidence="7">
    <location>
        <begin position="177"/>
        <end position="218"/>
    </location>
</feature>
<evidence type="ECO:0000256" key="8">
    <source>
        <dbReference type="RuleBase" id="RU369036"/>
    </source>
</evidence>
<dbReference type="RefSeq" id="XP_018983082.1">
    <property type="nucleotide sequence ID" value="XM_019131990.1"/>
</dbReference>
<keyword evidence="2 8" id="KW-0747">Spliceosome</keyword>
<evidence type="ECO:0000256" key="5">
    <source>
        <dbReference type="ARBA" id="ARBA00025726"/>
    </source>
</evidence>
<evidence type="ECO:0000256" key="6">
    <source>
        <dbReference type="ARBA" id="ARBA00026147"/>
    </source>
</evidence>
<dbReference type="EMBL" id="KV454438">
    <property type="protein sequence ID" value="ODQ77754.1"/>
    <property type="molecule type" value="Genomic_DNA"/>
</dbReference>
<dbReference type="InterPro" id="IPR015943">
    <property type="entry name" value="WD40/YVTN_repeat-like_dom_sf"/>
</dbReference>
<dbReference type="AlphaFoldDB" id="A0A1E3QJV2"/>
<comment type="function">
    <text evidence="8">Involved in pre-mRNA splicing and required for cell cycle progression at G2/M.</text>
</comment>
<dbReference type="InterPro" id="IPR019775">
    <property type="entry name" value="WD40_repeat_CS"/>
</dbReference>
<dbReference type="GeneID" id="30149843"/>
<dbReference type="FunFam" id="2.130.10.10:FF:000012">
    <property type="entry name" value="Putative pleiotropic regulator 1"/>
    <property type="match status" value="1"/>
</dbReference>
<dbReference type="Pfam" id="PF00400">
    <property type="entry name" value="WD40"/>
    <property type="match status" value="7"/>
</dbReference>
<dbReference type="InterPro" id="IPR020472">
    <property type="entry name" value="WD40_PAC1"/>
</dbReference>